<evidence type="ECO:0000259" key="2">
    <source>
        <dbReference type="Pfam" id="PF25234"/>
    </source>
</evidence>
<keyword evidence="4" id="KW-1185">Reference proteome</keyword>
<dbReference type="GO" id="GO:0045892">
    <property type="term" value="P:negative regulation of DNA-templated transcription"/>
    <property type="evidence" value="ECO:0007669"/>
    <property type="project" value="InterPro"/>
</dbReference>
<feature type="region of interest" description="Disordered" evidence="1">
    <location>
        <begin position="120"/>
        <end position="305"/>
    </location>
</feature>
<feature type="compositionally biased region" description="Low complexity" evidence="1">
    <location>
        <begin position="215"/>
        <end position="225"/>
    </location>
</feature>
<name>A0AAV1F5E7_XYRNO</name>
<sequence length="395" mass="45440">MCGYLSPEKKKKRHRRRYHSLERFSHILQRCTKNSIQFNMSFRRGRHSIREAYEQHFQGGSDSREVTVHRVVNIVEKRNSVPRQGFEFDRGFDEDQWYDDSHMYGDDRDYNAEYNYLPNDRRYFDDNPNFGSFRRNSSPPRNDGPYPQQSYGRDDLRHQLGSRNNSRARPYFRNKGRGSGPPQRDDHGNYRSSPPSGTKRDRSPRRRGTVPPPVRSGSSSNSKSFSPDRDKNYTQRHKPSAPTSSSTLSSNTTSRNHSSNNISSSLEEESSHSPASTEKTPASAAETEEVVAASMEPEPTPDEDLKTRRLEAIKAKALEIETNYRQDCETFRTVVKMLVAKEPSLDNLLQAPLDKNLLEIKQRCLDSLKHFVKELDEVLQQPDIPPEATGLKTLT</sequence>
<feature type="domain" description="Periphilin-1 C-terminal" evidence="2">
    <location>
        <begin position="300"/>
        <end position="377"/>
    </location>
</feature>
<organism evidence="3 4">
    <name type="scientific">Xyrichtys novacula</name>
    <name type="common">Pearly razorfish</name>
    <name type="synonym">Hemipteronotus novacula</name>
    <dbReference type="NCBI Taxonomy" id="13765"/>
    <lineage>
        <taxon>Eukaryota</taxon>
        <taxon>Metazoa</taxon>
        <taxon>Chordata</taxon>
        <taxon>Craniata</taxon>
        <taxon>Vertebrata</taxon>
        <taxon>Euteleostomi</taxon>
        <taxon>Actinopterygii</taxon>
        <taxon>Neopterygii</taxon>
        <taxon>Teleostei</taxon>
        <taxon>Neoteleostei</taxon>
        <taxon>Acanthomorphata</taxon>
        <taxon>Eupercaria</taxon>
        <taxon>Labriformes</taxon>
        <taxon>Labridae</taxon>
        <taxon>Xyrichtys</taxon>
    </lineage>
</organism>
<dbReference type="InterPro" id="IPR028851">
    <property type="entry name" value="Pphln1"/>
</dbReference>
<dbReference type="Pfam" id="PF25234">
    <property type="entry name" value="Periphilin_C"/>
    <property type="match status" value="1"/>
</dbReference>
<dbReference type="PANTHER" id="PTHR15836">
    <property type="entry name" value="PERIPHILIN 1"/>
    <property type="match status" value="1"/>
</dbReference>
<dbReference type="InterPro" id="IPR057603">
    <property type="entry name" value="Periphilin-1_C"/>
</dbReference>
<dbReference type="GO" id="GO:0045814">
    <property type="term" value="P:negative regulation of gene expression, epigenetic"/>
    <property type="evidence" value="ECO:0007669"/>
    <property type="project" value="TreeGrafter"/>
</dbReference>
<dbReference type="GO" id="GO:0005654">
    <property type="term" value="C:nucleoplasm"/>
    <property type="evidence" value="ECO:0007669"/>
    <property type="project" value="TreeGrafter"/>
</dbReference>
<dbReference type="Proteomes" id="UP001178508">
    <property type="component" value="Chromosome 5"/>
</dbReference>
<accession>A0AAV1F5E7</accession>
<evidence type="ECO:0000313" key="3">
    <source>
        <dbReference type="EMBL" id="CAJ1056283.1"/>
    </source>
</evidence>
<feature type="compositionally biased region" description="Low complexity" evidence="1">
    <location>
        <begin position="272"/>
        <end position="296"/>
    </location>
</feature>
<protein>
    <submittedName>
        <fullName evidence="3">Periphilin-1-like isoform X2</fullName>
    </submittedName>
</protein>
<feature type="compositionally biased region" description="Low complexity" evidence="1">
    <location>
        <begin position="240"/>
        <end position="265"/>
    </location>
</feature>
<evidence type="ECO:0000313" key="4">
    <source>
        <dbReference type="Proteomes" id="UP001178508"/>
    </source>
</evidence>
<evidence type="ECO:0000256" key="1">
    <source>
        <dbReference type="SAM" id="MobiDB-lite"/>
    </source>
</evidence>
<proteinExistence type="predicted"/>
<dbReference type="PANTHER" id="PTHR15836:SF4">
    <property type="entry name" value="PERIPHILIN-1"/>
    <property type="match status" value="1"/>
</dbReference>
<dbReference type="AlphaFoldDB" id="A0AAV1F5E7"/>
<dbReference type="GO" id="GO:0097355">
    <property type="term" value="P:protein localization to heterochromatin"/>
    <property type="evidence" value="ECO:0007669"/>
    <property type="project" value="TreeGrafter"/>
</dbReference>
<dbReference type="EMBL" id="OY660868">
    <property type="protein sequence ID" value="CAJ1056283.1"/>
    <property type="molecule type" value="Genomic_DNA"/>
</dbReference>
<gene>
    <name evidence="3" type="ORF">XNOV1_A036621</name>
</gene>
<reference evidence="3" key="1">
    <citation type="submission" date="2023-08" db="EMBL/GenBank/DDBJ databases">
        <authorList>
            <person name="Alioto T."/>
            <person name="Alioto T."/>
            <person name="Gomez Garrido J."/>
        </authorList>
    </citation>
    <scope>NUCLEOTIDE SEQUENCE</scope>
</reference>
<dbReference type="CDD" id="cd22896">
    <property type="entry name" value="periphilin-like"/>
    <property type="match status" value="1"/>
</dbReference>